<evidence type="ECO:0000313" key="3">
    <source>
        <dbReference type="Proteomes" id="UP000006222"/>
    </source>
</evidence>
<evidence type="ECO:0000256" key="1">
    <source>
        <dbReference type="SAM" id="MobiDB-lite"/>
    </source>
</evidence>
<proteinExistence type="predicted"/>
<dbReference type="AlphaFoldDB" id="F2AR96"/>
<name>F2AR96_RHOBT</name>
<dbReference type="EMBL" id="AFAR01000125">
    <property type="protein sequence ID" value="EGF27832.1"/>
    <property type="molecule type" value="Genomic_DNA"/>
</dbReference>
<feature type="region of interest" description="Disordered" evidence="1">
    <location>
        <begin position="1"/>
        <end position="48"/>
    </location>
</feature>
<sequence>MPPFYQAASHERAQTKGELLTPLSAESRQPNHPLQPPPNAFQPLNKVA</sequence>
<comment type="caution">
    <text evidence="2">The sequence shown here is derived from an EMBL/GenBank/DDBJ whole genome shotgun (WGS) entry which is preliminary data.</text>
</comment>
<organism evidence="2 3">
    <name type="scientific">Rhodopirellula baltica WH47</name>
    <dbReference type="NCBI Taxonomy" id="991778"/>
    <lineage>
        <taxon>Bacteria</taxon>
        <taxon>Pseudomonadati</taxon>
        <taxon>Planctomycetota</taxon>
        <taxon>Planctomycetia</taxon>
        <taxon>Pirellulales</taxon>
        <taxon>Pirellulaceae</taxon>
        <taxon>Rhodopirellula</taxon>
    </lineage>
</organism>
<gene>
    <name evidence="2" type="ORF">RBWH47_04409</name>
</gene>
<protein>
    <submittedName>
        <fullName evidence="2">Uncharacterized protein</fullName>
    </submittedName>
</protein>
<reference evidence="2 3" key="1">
    <citation type="journal article" date="2013" name="Mar. Genomics">
        <title>Expression of sulfatases in Rhodopirellula baltica and the diversity of sulfatases in the genus Rhodopirellula.</title>
        <authorList>
            <person name="Wegner C.E."/>
            <person name="Richter-Heitmann T."/>
            <person name="Klindworth A."/>
            <person name="Klockow C."/>
            <person name="Richter M."/>
            <person name="Achstetter T."/>
            <person name="Glockner F.O."/>
            <person name="Harder J."/>
        </authorList>
    </citation>
    <scope>NUCLEOTIDE SEQUENCE [LARGE SCALE GENOMIC DNA]</scope>
    <source>
        <strain evidence="2 3">WH47</strain>
    </source>
</reference>
<evidence type="ECO:0000313" key="2">
    <source>
        <dbReference type="EMBL" id="EGF27832.1"/>
    </source>
</evidence>
<dbReference type="Proteomes" id="UP000006222">
    <property type="component" value="Unassembled WGS sequence"/>
</dbReference>
<dbReference type="PATRIC" id="fig|991778.3.peg.2355"/>
<accession>F2AR96</accession>